<keyword evidence="9" id="KW-1185">Reference proteome</keyword>
<dbReference type="AlphaFoldDB" id="A0A1M6QJ80"/>
<evidence type="ECO:0000256" key="5">
    <source>
        <dbReference type="ARBA" id="ARBA00023136"/>
    </source>
</evidence>
<dbReference type="InterPro" id="IPR051401">
    <property type="entry name" value="GtrA_CellWall_Glycosyl"/>
</dbReference>
<dbReference type="GO" id="GO:0000271">
    <property type="term" value="P:polysaccharide biosynthetic process"/>
    <property type="evidence" value="ECO:0007669"/>
    <property type="project" value="InterPro"/>
</dbReference>
<dbReference type="Proteomes" id="UP000183982">
    <property type="component" value="Unassembled WGS sequence"/>
</dbReference>
<evidence type="ECO:0000256" key="4">
    <source>
        <dbReference type="ARBA" id="ARBA00022989"/>
    </source>
</evidence>
<sequence>MSHRARHTLPRFLIVGAVGFLVDAGLLFLLTSMGGDPYLTRILSFSVAVVVTWAGSQYWTFSDQKTGSISARFLKYFGIQSFGMAVNYLTFAAVLWVLSPTPLNAVLATMAGSLIALAVNFAGVSKYVFKDTSHA</sequence>
<dbReference type="InterPro" id="IPR007267">
    <property type="entry name" value="GtrA_DPMS_TM"/>
</dbReference>
<keyword evidence="4 6" id="KW-1133">Transmembrane helix</keyword>
<dbReference type="GO" id="GO:0005886">
    <property type="term" value="C:plasma membrane"/>
    <property type="evidence" value="ECO:0007669"/>
    <property type="project" value="TreeGrafter"/>
</dbReference>
<evidence type="ECO:0000313" key="9">
    <source>
        <dbReference type="Proteomes" id="UP000183982"/>
    </source>
</evidence>
<evidence type="ECO:0000259" key="7">
    <source>
        <dbReference type="Pfam" id="PF04138"/>
    </source>
</evidence>
<dbReference type="Pfam" id="PF04138">
    <property type="entry name" value="GtrA_DPMS_TM"/>
    <property type="match status" value="1"/>
</dbReference>
<keyword evidence="5 6" id="KW-0472">Membrane</keyword>
<evidence type="ECO:0000256" key="2">
    <source>
        <dbReference type="ARBA" id="ARBA00009399"/>
    </source>
</evidence>
<evidence type="ECO:0000256" key="1">
    <source>
        <dbReference type="ARBA" id="ARBA00004141"/>
    </source>
</evidence>
<feature type="transmembrane region" description="Helical" evidence="6">
    <location>
        <begin position="73"/>
        <end position="99"/>
    </location>
</feature>
<feature type="transmembrane region" description="Helical" evidence="6">
    <location>
        <begin position="105"/>
        <end position="129"/>
    </location>
</feature>
<proteinExistence type="inferred from homology"/>
<feature type="transmembrane region" description="Helical" evidence="6">
    <location>
        <begin position="12"/>
        <end position="30"/>
    </location>
</feature>
<dbReference type="PANTHER" id="PTHR38459">
    <property type="entry name" value="PROPHAGE BACTOPRENOL-LINKED GLUCOSE TRANSLOCASE HOMOLOG"/>
    <property type="match status" value="1"/>
</dbReference>
<comment type="similarity">
    <text evidence="2">Belongs to the GtrA family.</text>
</comment>
<dbReference type="OrthoDB" id="7360864at2"/>
<reference evidence="9" key="1">
    <citation type="submission" date="2016-11" db="EMBL/GenBank/DDBJ databases">
        <authorList>
            <person name="Varghese N."/>
            <person name="Submissions S."/>
        </authorList>
    </citation>
    <scope>NUCLEOTIDE SEQUENCE [LARGE SCALE GENOMIC DNA]</scope>
    <source>
        <strain evidence="9">DSM 100564</strain>
    </source>
</reference>
<evidence type="ECO:0000256" key="3">
    <source>
        <dbReference type="ARBA" id="ARBA00022692"/>
    </source>
</evidence>
<keyword evidence="3 6" id="KW-0812">Transmembrane</keyword>
<name>A0A1M6QJ80_9RHOB</name>
<dbReference type="PANTHER" id="PTHR38459:SF1">
    <property type="entry name" value="PROPHAGE BACTOPRENOL-LINKED GLUCOSE TRANSLOCASE HOMOLOG"/>
    <property type="match status" value="1"/>
</dbReference>
<feature type="transmembrane region" description="Helical" evidence="6">
    <location>
        <begin position="42"/>
        <end position="61"/>
    </location>
</feature>
<comment type="subcellular location">
    <subcellularLocation>
        <location evidence="1">Membrane</location>
        <topology evidence="1">Multi-pass membrane protein</topology>
    </subcellularLocation>
</comment>
<dbReference type="STRING" id="1470563.SAMN05444000_12215"/>
<feature type="domain" description="GtrA/DPMS transmembrane" evidence="7">
    <location>
        <begin position="11"/>
        <end position="129"/>
    </location>
</feature>
<evidence type="ECO:0000313" key="8">
    <source>
        <dbReference type="EMBL" id="SHK20292.1"/>
    </source>
</evidence>
<dbReference type="EMBL" id="FQZQ01000022">
    <property type="protein sequence ID" value="SHK20292.1"/>
    <property type="molecule type" value="Genomic_DNA"/>
</dbReference>
<accession>A0A1M6QJ80</accession>
<evidence type="ECO:0000256" key="6">
    <source>
        <dbReference type="SAM" id="Phobius"/>
    </source>
</evidence>
<organism evidence="8 9">
    <name type="scientific">Shimia gijangensis</name>
    <dbReference type="NCBI Taxonomy" id="1470563"/>
    <lineage>
        <taxon>Bacteria</taxon>
        <taxon>Pseudomonadati</taxon>
        <taxon>Pseudomonadota</taxon>
        <taxon>Alphaproteobacteria</taxon>
        <taxon>Rhodobacterales</taxon>
        <taxon>Roseobacteraceae</taxon>
    </lineage>
</organism>
<dbReference type="RefSeq" id="WP_073255292.1">
    <property type="nucleotide sequence ID" value="NZ_FQZQ01000022.1"/>
</dbReference>
<gene>
    <name evidence="8" type="ORF">SAMN05444000_12215</name>
</gene>
<protein>
    <submittedName>
        <fullName evidence="8">Putative flippase GtrA (Transmembrane translocase of bactoprenol-linked glucose)</fullName>
    </submittedName>
</protein>